<dbReference type="Pfam" id="PF04616">
    <property type="entry name" value="Glyco_hydro_43"/>
    <property type="match status" value="1"/>
</dbReference>
<feature type="site" description="Important for catalytic activity, responsible for pKa modulation of the active site Glu and correct orientation of both the proton donor and substrate" evidence="5">
    <location>
        <position position="152"/>
    </location>
</feature>
<dbReference type="Gene3D" id="2.60.120.200">
    <property type="match status" value="1"/>
</dbReference>
<dbReference type="InterPro" id="IPR023296">
    <property type="entry name" value="Glyco_hydro_beta-prop_sf"/>
</dbReference>
<feature type="domain" description="Beta-xylosidase C-terminal Concanavalin A-like" evidence="7">
    <location>
        <begin position="351"/>
        <end position="550"/>
    </location>
</feature>
<dbReference type="PANTHER" id="PTHR42812">
    <property type="entry name" value="BETA-XYLOSIDASE"/>
    <property type="match status" value="1"/>
</dbReference>
<dbReference type="InterPro" id="IPR051795">
    <property type="entry name" value="Glycosyl_Hydrlase_43"/>
</dbReference>
<dbReference type="SUPFAM" id="SSF49899">
    <property type="entry name" value="Concanavalin A-like lectins/glucanases"/>
    <property type="match status" value="1"/>
</dbReference>
<evidence type="ECO:0000256" key="5">
    <source>
        <dbReference type="PIRSR" id="PIRSR606710-2"/>
    </source>
</evidence>
<reference evidence="8" key="1">
    <citation type="submission" date="2021-12" db="EMBL/GenBank/DDBJ databases">
        <title>Black yeast isolated from Biological Soil Crust.</title>
        <authorList>
            <person name="Kurbessoian T."/>
        </authorList>
    </citation>
    <scope>NUCLEOTIDE SEQUENCE</scope>
    <source>
        <strain evidence="8">CCFEE 5208</strain>
    </source>
</reference>
<gene>
    <name evidence="8" type="ORF">LTR82_003113</name>
</gene>
<keyword evidence="3 6" id="KW-0326">Glycosidase</keyword>
<dbReference type="PANTHER" id="PTHR42812:SF12">
    <property type="entry name" value="BETA-XYLOSIDASE-RELATED"/>
    <property type="match status" value="1"/>
</dbReference>
<evidence type="ECO:0000256" key="6">
    <source>
        <dbReference type="RuleBase" id="RU361187"/>
    </source>
</evidence>
<dbReference type="CDD" id="cd09000">
    <property type="entry name" value="GH43_SXA-like"/>
    <property type="match status" value="1"/>
</dbReference>
<evidence type="ECO:0000313" key="9">
    <source>
        <dbReference type="Proteomes" id="UP001168146"/>
    </source>
</evidence>
<comment type="caution">
    <text evidence="8">The sequence shown here is derived from an EMBL/GenBank/DDBJ whole genome shotgun (WGS) entry which is preliminary data.</text>
</comment>
<dbReference type="InterPro" id="IPR041542">
    <property type="entry name" value="GH43_C2"/>
</dbReference>
<dbReference type="InterPro" id="IPR013320">
    <property type="entry name" value="ConA-like_dom_sf"/>
</dbReference>
<name>A0AAN6FX86_9PEZI</name>
<dbReference type="GO" id="GO:0004553">
    <property type="term" value="F:hydrolase activity, hydrolyzing O-glycosyl compounds"/>
    <property type="evidence" value="ECO:0007669"/>
    <property type="project" value="InterPro"/>
</dbReference>
<dbReference type="Gene3D" id="2.115.10.20">
    <property type="entry name" value="Glycosyl hydrolase domain, family 43"/>
    <property type="match status" value="1"/>
</dbReference>
<comment type="similarity">
    <text evidence="1 6">Belongs to the glycosyl hydrolase 43 family.</text>
</comment>
<feature type="active site" description="Proton acceptor" evidence="4">
    <location>
        <position position="39"/>
    </location>
</feature>
<proteinExistence type="inferred from homology"/>
<dbReference type="EMBL" id="JASUXU010000006">
    <property type="protein sequence ID" value="KAK0325578.1"/>
    <property type="molecule type" value="Genomic_DNA"/>
</dbReference>
<dbReference type="Proteomes" id="UP001168146">
    <property type="component" value="Unassembled WGS sequence"/>
</dbReference>
<organism evidence="8 9">
    <name type="scientific">Friedmanniomyces endolithicus</name>
    <dbReference type="NCBI Taxonomy" id="329885"/>
    <lineage>
        <taxon>Eukaryota</taxon>
        <taxon>Fungi</taxon>
        <taxon>Dikarya</taxon>
        <taxon>Ascomycota</taxon>
        <taxon>Pezizomycotina</taxon>
        <taxon>Dothideomycetes</taxon>
        <taxon>Dothideomycetidae</taxon>
        <taxon>Mycosphaerellales</taxon>
        <taxon>Teratosphaeriaceae</taxon>
        <taxon>Friedmanniomyces</taxon>
    </lineage>
</organism>
<sequence>MSYGEFRDCFDDWEDDAKAGRQRKMPQLTNPILPGFNADPSILRVGQDYYIATSTFEWYPGVQIHHSRDLANWDLLTRPLSRKSQLDMRGNPDSCGVWAPCLTHDGEKFWLVYTDVKRKDGSFKDTHNYIVTADKVEGPWSDPVFVNSSGFDPSLFHDAEGGRKWFVNMLWDHRRRPRAFAGIRLQEWDAKGGKLMGERKTIFLGSELDLVEAPHLHRRNGWFYLLTAEGGTGYEHACTLARSREIWGPYEMHPETHVLTSKDNIHAALQRAGHGDIVDTPEGKTYLVHLTGRPTTQMRRCPLGRECGIQEAYWKDDWLYVKNGPVPSLHVEVPGTRDEAKYWAEQRYSFEKELHKDFQWLRTPESDRIFAVQDGKLTLFGRESIGSWFEQALVARRQTHFSYDAETVVDFSPEDERQFAGLTAYYCRYNFYYLTVSGTADGKRELLLLTSEASYPDGDLNLPLTAPVEIPNEGKVKLALSIRGPALQYYYALEGEELKKIGPVYDASILSDECGGHRAHGSFTGAFVGVAASDLNGTALPAKFDYFVYRPEHSKLDRYEVHTQ</sequence>
<accession>A0AAN6FX86</accession>
<evidence type="ECO:0000256" key="3">
    <source>
        <dbReference type="ARBA" id="ARBA00023295"/>
    </source>
</evidence>
<dbReference type="GO" id="GO:0005975">
    <property type="term" value="P:carbohydrate metabolic process"/>
    <property type="evidence" value="ECO:0007669"/>
    <property type="project" value="InterPro"/>
</dbReference>
<keyword evidence="2 6" id="KW-0378">Hydrolase</keyword>
<dbReference type="InterPro" id="IPR006710">
    <property type="entry name" value="Glyco_hydro_43"/>
</dbReference>
<dbReference type="Pfam" id="PF17851">
    <property type="entry name" value="GH43_C2"/>
    <property type="match status" value="1"/>
</dbReference>
<feature type="active site" description="Proton donor" evidence="4">
    <location>
        <position position="212"/>
    </location>
</feature>
<protein>
    <recommendedName>
        <fullName evidence="7">Beta-xylosidase C-terminal Concanavalin A-like domain-containing protein</fullName>
    </recommendedName>
</protein>
<dbReference type="SUPFAM" id="SSF75005">
    <property type="entry name" value="Arabinanase/levansucrase/invertase"/>
    <property type="match status" value="1"/>
</dbReference>
<dbReference type="AlphaFoldDB" id="A0AAN6FX86"/>
<evidence type="ECO:0000256" key="1">
    <source>
        <dbReference type="ARBA" id="ARBA00009865"/>
    </source>
</evidence>
<evidence type="ECO:0000256" key="2">
    <source>
        <dbReference type="ARBA" id="ARBA00022801"/>
    </source>
</evidence>
<evidence type="ECO:0000256" key="4">
    <source>
        <dbReference type="PIRSR" id="PIRSR606710-1"/>
    </source>
</evidence>
<evidence type="ECO:0000313" key="8">
    <source>
        <dbReference type="EMBL" id="KAK0325578.1"/>
    </source>
</evidence>
<evidence type="ECO:0000259" key="7">
    <source>
        <dbReference type="Pfam" id="PF17851"/>
    </source>
</evidence>